<comment type="similarity">
    <text evidence="1 3">Belongs to the short-chain dehydrogenases/reductases (SDR) family.</text>
</comment>
<evidence type="ECO:0000313" key="5">
    <source>
        <dbReference type="EMBL" id="KRN28688.1"/>
    </source>
</evidence>
<name>A0A0R2G457_9LACO</name>
<proteinExistence type="inferred from homology"/>
<dbReference type="Gene3D" id="3.40.50.720">
    <property type="entry name" value="NAD(P)-binding Rossmann-like Domain"/>
    <property type="match status" value="1"/>
</dbReference>
<sequence length="248" mass="26226">MKMTKKVIVITGASSGIGEATAKLLASQGNQIVLGARRESKLQEIVKTITAAGGEATYASTDVSNLGSVKGLAQKALDTYGRIDVWMNNAGLMPQSEFSQGRVEDWDRMIDVNIRGVLYGINASLDTMRKQQSGQYINTSSIAAHVAGPGSGVYSATKAAVLSISESLRQEEAQAGSNIRVTVVSPGAIATELTDSITDEATKAGTKQFYDQFAIAPERIAETIAFAINAPADTALNEIIIRPAKQVM</sequence>
<dbReference type="GO" id="GO:0016616">
    <property type="term" value="F:oxidoreductase activity, acting on the CH-OH group of donors, NAD or NADP as acceptor"/>
    <property type="evidence" value="ECO:0007669"/>
    <property type="project" value="UniProtKB-ARBA"/>
</dbReference>
<comment type="caution">
    <text evidence="6">The sequence shown here is derived from an EMBL/GenBank/DDBJ whole genome shotgun (WGS) entry which is preliminary data.</text>
</comment>
<evidence type="ECO:0000256" key="3">
    <source>
        <dbReference type="RuleBase" id="RU000363"/>
    </source>
</evidence>
<dbReference type="InterPro" id="IPR002347">
    <property type="entry name" value="SDR_fam"/>
</dbReference>
<organism evidence="6 7">
    <name type="scientific">Lactobacillus selangorensis</name>
    <dbReference type="NCBI Taxonomy" id="81857"/>
    <lineage>
        <taxon>Bacteria</taxon>
        <taxon>Bacillati</taxon>
        <taxon>Bacillota</taxon>
        <taxon>Bacilli</taxon>
        <taxon>Lactobacillales</taxon>
        <taxon>Lactobacillaceae</taxon>
        <taxon>Lactobacillus</taxon>
    </lineage>
</organism>
<dbReference type="SMART" id="SM00822">
    <property type="entry name" value="PKS_KR"/>
    <property type="match status" value="1"/>
</dbReference>
<accession>A0A0R2G457</accession>
<protein>
    <submittedName>
        <fullName evidence="6">Short-chain dehydrogenase</fullName>
    </submittedName>
</protein>
<dbReference type="InterPro" id="IPR036291">
    <property type="entry name" value="NAD(P)-bd_dom_sf"/>
</dbReference>
<gene>
    <name evidence="5" type="ORF">IV38_GL000892</name>
    <name evidence="6" type="ORF">IV40_GL000961</name>
</gene>
<dbReference type="PANTHER" id="PTHR43115:SF4">
    <property type="entry name" value="DEHYDROGENASE_REDUCTASE SDR FAMILY MEMBER 11"/>
    <property type="match status" value="1"/>
</dbReference>
<dbReference type="Proteomes" id="UP000051751">
    <property type="component" value="Unassembled WGS sequence"/>
</dbReference>
<evidence type="ECO:0000259" key="4">
    <source>
        <dbReference type="SMART" id="SM00822"/>
    </source>
</evidence>
<dbReference type="PATRIC" id="fig|81857.3.peg.894"/>
<dbReference type="InterPro" id="IPR020904">
    <property type="entry name" value="Sc_DH/Rdtase_CS"/>
</dbReference>
<dbReference type="SUPFAM" id="SSF51735">
    <property type="entry name" value="NAD(P)-binding Rossmann-fold domains"/>
    <property type="match status" value="1"/>
</dbReference>
<dbReference type="Proteomes" id="UP000051645">
    <property type="component" value="Unassembled WGS sequence"/>
</dbReference>
<reference evidence="7 8" key="1">
    <citation type="journal article" date="2015" name="Genome Announc.">
        <title>Expanding the biotechnology potential of lactobacilli through comparative genomics of 213 strains and associated genera.</title>
        <authorList>
            <person name="Sun Z."/>
            <person name="Harris H.M."/>
            <person name="McCann A."/>
            <person name="Guo C."/>
            <person name="Argimon S."/>
            <person name="Zhang W."/>
            <person name="Yang X."/>
            <person name="Jeffery I.B."/>
            <person name="Cooney J.C."/>
            <person name="Kagawa T.F."/>
            <person name="Liu W."/>
            <person name="Song Y."/>
            <person name="Salvetti E."/>
            <person name="Wrobel A."/>
            <person name="Rasinkangas P."/>
            <person name="Parkhill J."/>
            <person name="Rea M.C."/>
            <person name="O'Sullivan O."/>
            <person name="Ritari J."/>
            <person name="Douillard F.P."/>
            <person name="Paul Ross R."/>
            <person name="Yang R."/>
            <person name="Briner A.E."/>
            <person name="Felis G.E."/>
            <person name="de Vos W.M."/>
            <person name="Barrangou R."/>
            <person name="Klaenhammer T.R."/>
            <person name="Caufield P.W."/>
            <person name="Cui Y."/>
            <person name="Zhang H."/>
            <person name="O'Toole P.W."/>
        </authorList>
    </citation>
    <scope>NUCLEOTIDE SEQUENCE [LARGE SCALE GENOMIC DNA]</scope>
    <source>
        <strain evidence="5 8">ATCC BAA-66</strain>
        <strain evidence="6 7">DSM 13344</strain>
    </source>
</reference>
<dbReference type="InterPro" id="IPR057326">
    <property type="entry name" value="KR_dom"/>
</dbReference>
<evidence type="ECO:0000256" key="1">
    <source>
        <dbReference type="ARBA" id="ARBA00006484"/>
    </source>
</evidence>
<evidence type="ECO:0000256" key="2">
    <source>
        <dbReference type="ARBA" id="ARBA00023002"/>
    </source>
</evidence>
<dbReference type="FunFam" id="3.40.50.720:FF:000047">
    <property type="entry name" value="NADP-dependent L-serine/L-allo-threonine dehydrogenase"/>
    <property type="match status" value="1"/>
</dbReference>
<evidence type="ECO:0000313" key="8">
    <source>
        <dbReference type="Proteomes" id="UP000051751"/>
    </source>
</evidence>
<dbReference type="Pfam" id="PF00106">
    <property type="entry name" value="adh_short"/>
    <property type="match status" value="1"/>
</dbReference>
<dbReference type="EMBL" id="JQAZ01000002">
    <property type="protein sequence ID" value="KRN32901.1"/>
    <property type="molecule type" value="Genomic_DNA"/>
</dbReference>
<dbReference type="PRINTS" id="PR00080">
    <property type="entry name" value="SDRFAMILY"/>
</dbReference>
<keyword evidence="7" id="KW-1185">Reference proteome</keyword>
<dbReference type="STRING" id="81857.IV38_GL000892"/>
<dbReference type="PROSITE" id="PS00061">
    <property type="entry name" value="ADH_SHORT"/>
    <property type="match status" value="1"/>
</dbReference>
<dbReference type="EMBL" id="JQAT01000002">
    <property type="protein sequence ID" value="KRN28688.1"/>
    <property type="molecule type" value="Genomic_DNA"/>
</dbReference>
<dbReference type="PRINTS" id="PR00081">
    <property type="entry name" value="GDHRDH"/>
</dbReference>
<dbReference type="AlphaFoldDB" id="A0A0R2G457"/>
<evidence type="ECO:0000313" key="6">
    <source>
        <dbReference type="EMBL" id="KRN32901.1"/>
    </source>
</evidence>
<evidence type="ECO:0000313" key="7">
    <source>
        <dbReference type="Proteomes" id="UP000051645"/>
    </source>
</evidence>
<dbReference type="PANTHER" id="PTHR43115">
    <property type="entry name" value="DEHYDROGENASE/REDUCTASE SDR FAMILY MEMBER 11"/>
    <property type="match status" value="1"/>
</dbReference>
<feature type="domain" description="Ketoreductase" evidence="4">
    <location>
        <begin position="6"/>
        <end position="192"/>
    </location>
</feature>
<keyword evidence="2" id="KW-0560">Oxidoreductase</keyword>